<dbReference type="RefSeq" id="WP_264533322.1">
    <property type="nucleotide sequence ID" value="NZ_CP092332.1"/>
</dbReference>
<feature type="signal peptide" evidence="1">
    <location>
        <begin position="1"/>
        <end position="23"/>
    </location>
</feature>
<keyword evidence="3" id="KW-1185">Reference proteome</keyword>
<dbReference type="PROSITE" id="PS51257">
    <property type="entry name" value="PROKAR_LIPOPROTEIN"/>
    <property type="match status" value="1"/>
</dbReference>
<accession>A0ABY8N2R8</accession>
<dbReference type="Proteomes" id="UP001232117">
    <property type="component" value="Chromosome"/>
</dbReference>
<proteinExistence type="predicted"/>
<dbReference type="EMBL" id="CP092332">
    <property type="protein sequence ID" value="WGK93950.1"/>
    <property type="molecule type" value="Genomic_DNA"/>
</dbReference>
<sequence length="129" mass="14835">MKTYTFFLLAILILFSLSSCELAVGGEGVILNEKNIPISNAKIYLLLDEKYVDTAYTTEEGKFNIGFMTGMSLSPKVRKQKMIINKKGFEQLILDLNKEEKDTTFKSWKMKLFLKSIDTIRPLRKVSRL</sequence>
<reference evidence="2 3" key="1">
    <citation type="submission" date="2022-02" db="EMBL/GenBank/DDBJ databases">
        <authorList>
            <person name="Cha I.-T."/>
            <person name="Lee K.-E."/>
            <person name="Park S.-J."/>
        </authorList>
    </citation>
    <scope>NUCLEOTIDE SEQUENCE [LARGE SCALE GENOMIC DNA]</scope>
    <source>
        <strain evidence="2 3">K3R-10</strain>
    </source>
</reference>
<evidence type="ECO:0000313" key="3">
    <source>
        <dbReference type="Proteomes" id="UP001232117"/>
    </source>
</evidence>
<name>A0ABY8N2R8_9FLAO</name>
<evidence type="ECO:0000256" key="1">
    <source>
        <dbReference type="SAM" id="SignalP"/>
    </source>
</evidence>
<evidence type="ECO:0008006" key="4">
    <source>
        <dbReference type="Google" id="ProtNLM"/>
    </source>
</evidence>
<gene>
    <name evidence="2" type="ORF">MG292_07595</name>
</gene>
<reference evidence="2 3" key="2">
    <citation type="submission" date="2023-06" db="EMBL/GenBank/DDBJ databases">
        <title>Complete Genome Sequence of Flavobacterium keumense K3R-10.</title>
        <authorList>
            <person name="Jeong H."/>
            <person name="Jhang S.Y."/>
            <person name="Kim J.N."/>
        </authorList>
    </citation>
    <scope>NUCLEOTIDE SEQUENCE [LARGE SCALE GENOMIC DNA]</scope>
    <source>
        <strain evidence="2 3">K3R-10</strain>
    </source>
</reference>
<keyword evidence="1" id="KW-0732">Signal</keyword>
<evidence type="ECO:0000313" key="2">
    <source>
        <dbReference type="EMBL" id="WGK93950.1"/>
    </source>
</evidence>
<organism evidence="2 3">
    <name type="scientific">Flavobacterium keumense</name>
    <dbReference type="NCBI Taxonomy" id="1306518"/>
    <lineage>
        <taxon>Bacteria</taxon>
        <taxon>Pseudomonadati</taxon>
        <taxon>Bacteroidota</taxon>
        <taxon>Flavobacteriia</taxon>
        <taxon>Flavobacteriales</taxon>
        <taxon>Flavobacteriaceae</taxon>
        <taxon>Flavobacterium</taxon>
    </lineage>
</organism>
<feature type="chain" id="PRO_5047273899" description="Lipoprotein" evidence="1">
    <location>
        <begin position="24"/>
        <end position="129"/>
    </location>
</feature>
<protein>
    <recommendedName>
        <fullName evidence="4">Lipoprotein</fullName>
    </recommendedName>
</protein>